<sequence length="116" mass="12881">MKKLLALSLCLLFVLAACGNKLEGTYKAKEGDETITVKDDKVKMTSEFTGSPTTINGTVDKNKNIMTFKDDGSFEGSSDSGMELKLKYKLDGEKLTINKMKIGDKVEKVNEEYKKQ</sequence>
<proteinExistence type="predicted"/>
<keyword evidence="1" id="KW-0732">Signal</keyword>
<feature type="signal peptide" evidence="1">
    <location>
        <begin position="1"/>
        <end position="19"/>
    </location>
</feature>
<reference evidence="2 3" key="1">
    <citation type="journal article" date="2012" name="BMC Genomics">
        <title>Comparative genomic analysis of the genus Staphylococcus including Staphylococcus aureus and its newly described sister species Staphylococcus simiae.</title>
        <authorList>
            <person name="Suzuki H."/>
            <person name="Lefebure T."/>
            <person name="Pavinski Bitar P."/>
            <person name="Stanhope M.J."/>
        </authorList>
    </citation>
    <scope>NUCLEOTIDE SEQUENCE [LARGE SCALE GENOMIC DNA]</scope>
    <source>
        <strain evidence="2 3">CCM 7213</strain>
    </source>
</reference>
<keyword evidence="3" id="KW-1185">Reference proteome</keyword>
<dbReference type="EMBL" id="AEUN01000377">
    <property type="protein sequence ID" value="EHJ08188.1"/>
    <property type="molecule type" value="Genomic_DNA"/>
</dbReference>
<dbReference type="Proteomes" id="UP000005413">
    <property type="component" value="Unassembled WGS sequence"/>
</dbReference>
<dbReference type="RefSeq" id="WP_002463320.1">
    <property type="nucleotide sequence ID" value="NZ_AEUN01000377.1"/>
</dbReference>
<evidence type="ECO:0008006" key="4">
    <source>
        <dbReference type="Google" id="ProtNLM"/>
    </source>
</evidence>
<evidence type="ECO:0000313" key="2">
    <source>
        <dbReference type="EMBL" id="EHJ08188.1"/>
    </source>
</evidence>
<organism evidence="2 3">
    <name type="scientific">Staphylococcus simiae CCM 7213 = CCUG 51256</name>
    <dbReference type="NCBI Taxonomy" id="911238"/>
    <lineage>
        <taxon>Bacteria</taxon>
        <taxon>Bacillati</taxon>
        <taxon>Bacillota</taxon>
        <taxon>Bacilli</taxon>
        <taxon>Bacillales</taxon>
        <taxon>Staphylococcaceae</taxon>
        <taxon>Staphylococcus</taxon>
    </lineage>
</organism>
<feature type="chain" id="PRO_5039140596" description="Lipoprotein" evidence="1">
    <location>
        <begin position="20"/>
        <end position="116"/>
    </location>
</feature>
<gene>
    <name evidence="2" type="ORF">SS7213T_05386</name>
</gene>
<name>G5JHZ5_9STAP</name>
<dbReference type="AlphaFoldDB" id="G5JHZ5"/>
<dbReference type="PROSITE" id="PS51257">
    <property type="entry name" value="PROKAR_LIPOPROTEIN"/>
    <property type="match status" value="1"/>
</dbReference>
<evidence type="ECO:0000256" key="1">
    <source>
        <dbReference type="SAM" id="SignalP"/>
    </source>
</evidence>
<accession>G5JHZ5</accession>
<comment type="caution">
    <text evidence="2">The sequence shown here is derived from an EMBL/GenBank/DDBJ whole genome shotgun (WGS) entry which is preliminary data.</text>
</comment>
<protein>
    <recommendedName>
        <fullName evidence="4">Lipoprotein</fullName>
    </recommendedName>
</protein>
<evidence type="ECO:0000313" key="3">
    <source>
        <dbReference type="Proteomes" id="UP000005413"/>
    </source>
</evidence>
<dbReference type="PATRIC" id="fig|911238.3.peg.900"/>
<dbReference type="OrthoDB" id="2414315at2"/>